<feature type="domain" description="DUF6535" evidence="2">
    <location>
        <begin position="1"/>
        <end position="187"/>
    </location>
</feature>
<protein>
    <recommendedName>
        <fullName evidence="2">DUF6535 domain-containing protein</fullName>
    </recommendedName>
</protein>
<keyword evidence="1" id="KW-1133">Transmembrane helix</keyword>
<organism evidence="3 4">
    <name type="scientific">Fomitopsis schrenkii</name>
    <name type="common">Brown rot fungus</name>
    <dbReference type="NCBI Taxonomy" id="2126942"/>
    <lineage>
        <taxon>Eukaryota</taxon>
        <taxon>Fungi</taxon>
        <taxon>Dikarya</taxon>
        <taxon>Basidiomycota</taxon>
        <taxon>Agaricomycotina</taxon>
        <taxon>Agaricomycetes</taxon>
        <taxon>Polyporales</taxon>
        <taxon>Fomitopsis</taxon>
    </lineage>
</organism>
<evidence type="ECO:0000313" key="3">
    <source>
        <dbReference type="EMBL" id="EPS99758.1"/>
    </source>
</evidence>
<evidence type="ECO:0000256" key="1">
    <source>
        <dbReference type="SAM" id="Phobius"/>
    </source>
</evidence>
<feature type="non-terminal residue" evidence="3">
    <location>
        <position position="226"/>
    </location>
</feature>
<keyword evidence="1" id="KW-0472">Membrane</keyword>
<dbReference type="Proteomes" id="UP000015241">
    <property type="component" value="Unassembled WGS sequence"/>
</dbReference>
<keyword evidence="1" id="KW-0812">Transmembrane</keyword>
<gene>
    <name evidence="3" type="ORF">FOMPIDRAFT_1082351</name>
</gene>
<feature type="transmembrane region" description="Helical" evidence="1">
    <location>
        <begin position="99"/>
        <end position="122"/>
    </location>
</feature>
<dbReference type="eggNOG" id="ENOG502R098">
    <property type="taxonomic scope" value="Eukaryota"/>
</dbReference>
<dbReference type="AlphaFoldDB" id="S8E8X1"/>
<feature type="non-terminal residue" evidence="3">
    <location>
        <position position="1"/>
    </location>
</feature>
<evidence type="ECO:0000313" key="4">
    <source>
        <dbReference type="Proteomes" id="UP000015241"/>
    </source>
</evidence>
<keyword evidence="4" id="KW-1185">Reference proteome</keyword>
<proteinExistence type="predicted"/>
<accession>S8E8X1</accession>
<feature type="transmembrane region" description="Helical" evidence="1">
    <location>
        <begin position="25"/>
        <end position="45"/>
    </location>
</feature>
<dbReference type="OrthoDB" id="3185525at2759"/>
<name>S8E8X1_FOMSC</name>
<dbReference type="InParanoid" id="S8E8X1"/>
<feature type="transmembrane region" description="Helical" evidence="1">
    <location>
        <begin position="159"/>
        <end position="187"/>
    </location>
</feature>
<evidence type="ECO:0000259" key="2">
    <source>
        <dbReference type="Pfam" id="PF20153"/>
    </source>
</evidence>
<dbReference type="InterPro" id="IPR045338">
    <property type="entry name" value="DUF6535"/>
</dbReference>
<sequence length="226" mass="25643">WSNVTKQVWDYEEQRVRRWRNEINSLLTFAGLFSAVITGFCVQYYGLVQPPPPDPHSLILLQISRQLEVIVNQITGVSSQPFLPAHSSDFTQPPATPPAYIATLWFAALICGLGAAFIAILVNQWLNNLLTRTALSENDSHEQLRIWNLRHQTFRTWRLAILIDVPSVLLQIALLLFLVGLVGYLWQLNNAEIATPITVLFLLLFLFLLATTCIPVFVRYTPFVSP</sequence>
<dbReference type="EMBL" id="KE504154">
    <property type="protein sequence ID" value="EPS99758.1"/>
    <property type="molecule type" value="Genomic_DNA"/>
</dbReference>
<dbReference type="HOGENOM" id="CLU_018688_1_1_1"/>
<feature type="transmembrane region" description="Helical" evidence="1">
    <location>
        <begin position="193"/>
        <end position="218"/>
    </location>
</feature>
<reference evidence="3 4" key="1">
    <citation type="journal article" date="2012" name="Science">
        <title>The Paleozoic origin of enzymatic lignin decomposition reconstructed from 31 fungal genomes.</title>
        <authorList>
            <person name="Floudas D."/>
            <person name="Binder M."/>
            <person name="Riley R."/>
            <person name="Barry K."/>
            <person name="Blanchette R.A."/>
            <person name="Henrissat B."/>
            <person name="Martinez A.T."/>
            <person name="Otillar R."/>
            <person name="Spatafora J.W."/>
            <person name="Yadav J.S."/>
            <person name="Aerts A."/>
            <person name="Benoit I."/>
            <person name="Boyd A."/>
            <person name="Carlson A."/>
            <person name="Copeland A."/>
            <person name="Coutinho P.M."/>
            <person name="de Vries R.P."/>
            <person name="Ferreira P."/>
            <person name="Findley K."/>
            <person name="Foster B."/>
            <person name="Gaskell J."/>
            <person name="Glotzer D."/>
            <person name="Gorecki P."/>
            <person name="Heitman J."/>
            <person name="Hesse C."/>
            <person name="Hori C."/>
            <person name="Igarashi K."/>
            <person name="Jurgens J.A."/>
            <person name="Kallen N."/>
            <person name="Kersten P."/>
            <person name="Kohler A."/>
            <person name="Kuees U."/>
            <person name="Kumar T.K.A."/>
            <person name="Kuo A."/>
            <person name="LaButti K."/>
            <person name="Larrondo L.F."/>
            <person name="Lindquist E."/>
            <person name="Ling A."/>
            <person name="Lombard V."/>
            <person name="Lucas S."/>
            <person name="Lundell T."/>
            <person name="Martin R."/>
            <person name="McLaughlin D.J."/>
            <person name="Morgenstern I."/>
            <person name="Morin E."/>
            <person name="Murat C."/>
            <person name="Nagy L.G."/>
            <person name="Nolan M."/>
            <person name="Ohm R.A."/>
            <person name="Patyshakuliyeva A."/>
            <person name="Rokas A."/>
            <person name="Ruiz-Duenas F.J."/>
            <person name="Sabat G."/>
            <person name="Salamov A."/>
            <person name="Samejima M."/>
            <person name="Schmutz J."/>
            <person name="Slot J.C."/>
            <person name="St John F."/>
            <person name="Stenlid J."/>
            <person name="Sun H."/>
            <person name="Sun S."/>
            <person name="Syed K."/>
            <person name="Tsang A."/>
            <person name="Wiebenga A."/>
            <person name="Young D."/>
            <person name="Pisabarro A."/>
            <person name="Eastwood D.C."/>
            <person name="Martin F."/>
            <person name="Cullen D."/>
            <person name="Grigoriev I.V."/>
            <person name="Hibbett D.S."/>
        </authorList>
    </citation>
    <scope>NUCLEOTIDE SEQUENCE</scope>
    <source>
        <strain evidence="4">FP-58527</strain>
    </source>
</reference>
<dbReference type="Pfam" id="PF20153">
    <property type="entry name" value="DUF6535"/>
    <property type="match status" value="1"/>
</dbReference>